<reference evidence="3 4" key="1">
    <citation type="submission" date="2015-07" db="EMBL/GenBank/DDBJ databases">
        <title>The genome of Pseudoloma neurophilia, a relevant intracellular parasite of the zebrafish.</title>
        <authorList>
            <person name="Ndikumana S."/>
            <person name="Pelin A."/>
            <person name="Sanders J."/>
            <person name="Corradi N."/>
        </authorList>
    </citation>
    <scope>NUCLEOTIDE SEQUENCE [LARGE SCALE GENOMIC DNA]</scope>
    <source>
        <strain evidence="3 4">MK1</strain>
    </source>
</reference>
<name>A0A0R0M3K5_9MICR</name>
<feature type="compositionally biased region" description="Polar residues" evidence="2">
    <location>
        <begin position="71"/>
        <end position="97"/>
    </location>
</feature>
<feature type="compositionally biased region" description="Polar residues" evidence="2">
    <location>
        <begin position="32"/>
        <end position="54"/>
    </location>
</feature>
<feature type="compositionally biased region" description="Low complexity" evidence="2">
    <location>
        <begin position="19"/>
        <end position="30"/>
    </location>
</feature>
<gene>
    <name evidence="3" type="ORF">M153_9050001449</name>
</gene>
<evidence type="ECO:0000256" key="1">
    <source>
        <dbReference type="SAM" id="Coils"/>
    </source>
</evidence>
<feature type="coiled-coil region" evidence="1">
    <location>
        <begin position="184"/>
        <end position="218"/>
    </location>
</feature>
<sequence length="285" mass="31534">MSDKNFSFGQQSTDQNNKTTTGGLFGQGTTVPFMSTTSQVGQQPAPSLFGTTGANNQLSNNQTSNLQQSSFQPNLNQTNTFQPSANQPSALPQPNFQTNAQTSMAQPNLTQINTQQTIDQAINDTAAPSSFVHDDVHISASDIPLSFPQSTITQILDQIETRLAQDIAYFQNKAEQVALCDKQIIKIRNNYIEMMDRIKKEENNLKEIEESLSAMEEWVESAVVANPADRQVPSDVSAISRIEQSYDDLLNSIQAKNDIENSLTGIINENMRLLKCINKELDEII</sequence>
<proteinExistence type="predicted"/>
<feature type="region of interest" description="Disordered" evidence="2">
    <location>
        <begin position="1"/>
        <end position="97"/>
    </location>
</feature>
<keyword evidence="4" id="KW-1185">Reference proteome</keyword>
<protein>
    <submittedName>
        <fullName evidence="3">Nuclear pore complex, Nup98 component (Sc Nup145/Nup100/Nup116)</fullName>
    </submittedName>
</protein>
<dbReference type="VEuPathDB" id="MicrosporidiaDB:M153_9050001449"/>
<keyword evidence="1" id="KW-0175">Coiled coil</keyword>
<dbReference type="OrthoDB" id="2193331at2759"/>
<evidence type="ECO:0000256" key="2">
    <source>
        <dbReference type="SAM" id="MobiDB-lite"/>
    </source>
</evidence>
<evidence type="ECO:0000313" key="3">
    <source>
        <dbReference type="EMBL" id="KRH93408.1"/>
    </source>
</evidence>
<organism evidence="3 4">
    <name type="scientific">Pseudoloma neurophilia</name>
    <dbReference type="NCBI Taxonomy" id="146866"/>
    <lineage>
        <taxon>Eukaryota</taxon>
        <taxon>Fungi</taxon>
        <taxon>Fungi incertae sedis</taxon>
        <taxon>Microsporidia</taxon>
        <taxon>Pseudoloma</taxon>
    </lineage>
</organism>
<evidence type="ECO:0000313" key="4">
    <source>
        <dbReference type="Proteomes" id="UP000051530"/>
    </source>
</evidence>
<dbReference type="AlphaFoldDB" id="A0A0R0M3K5"/>
<dbReference type="EMBL" id="LGUB01000348">
    <property type="protein sequence ID" value="KRH93408.1"/>
    <property type="molecule type" value="Genomic_DNA"/>
</dbReference>
<accession>A0A0R0M3K5</accession>
<feature type="compositionally biased region" description="Low complexity" evidence="2">
    <location>
        <begin position="55"/>
        <end position="70"/>
    </location>
</feature>
<dbReference type="Proteomes" id="UP000051530">
    <property type="component" value="Unassembled WGS sequence"/>
</dbReference>
<feature type="compositionally biased region" description="Polar residues" evidence="2">
    <location>
        <begin position="1"/>
        <end position="18"/>
    </location>
</feature>
<comment type="caution">
    <text evidence="3">The sequence shown here is derived from an EMBL/GenBank/DDBJ whole genome shotgun (WGS) entry which is preliminary data.</text>
</comment>